<dbReference type="GO" id="GO:0008168">
    <property type="term" value="F:methyltransferase activity"/>
    <property type="evidence" value="ECO:0007669"/>
    <property type="project" value="UniProtKB-KW"/>
</dbReference>
<protein>
    <submittedName>
        <fullName evidence="2">Class I SAM-dependent methyltransferase</fullName>
        <ecNumber evidence="2">2.1.1.-</ecNumber>
    </submittedName>
</protein>
<organism evidence="2 3">
    <name type="scientific">Nocardiopsis mangrovi</name>
    <dbReference type="NCBI Taxonomy" id="1179818"/>
    <lineage>
        <taxon>Bacteria</taxon>
        <taxon>Bacillati</taxon>
        <taxon>Actinomycetota</taxon>
        <taxon>Actinomycetes</taxon>
        <taxon>Streptosporangiales</taxon>
        <taxon>Nocardiopsidaceae</taxon>
        <taxon>Nocardiopsis</taxon>
    </lineage>
</organism>
<keyword evidence="2" id="KW-0489">Methyltransferase</keyword>
<evidence type="ECO:0000259" key="1">
    <source>
        <dbReference type="Pfam" id="PF08241"/>
    </source>
</evidence>
<evidence type="ECO:0000313" key="3">
    <source>
        <dbReference type="Proteomes" id="UP001595923"/>
    </source>
</evidence>
<dbReference type="InterPro" id="IPR050508">
    <property type="entry name" value="Methyltransf_Superfamily"/>
</dbReference>
<dbReference type="PANTHER" id="PTHR42912:SF93">
    <property type="entry name" value="N6-ADENOSINE-METHYLTRANSFERASE TMT1A"/>
    <property type="match status" value="1"/>
</dbReference>
<dbReference type="CDD" id="cd02440">
    <property type="entry name" value="AdoMet_MTases"/>
    <property type="match status" value="1"/>
</dbReference>
<keyword evidence="2" id="KW-0808">Transferase</keyword>
<evidence type="ECO:0000313" key="2">
    <source>
        <dbReference type="EMBL" id="MFC4565544.1"/>
    </source>
</evidence>
<accession>A0ABV9E2Z1</accession>
<keyword evidence="3" id="KW-1185">Reference proteome</keyword>
<sequence length="217" mass="24005">MTHPEHRTPDEVTDRIRRHWDRQAGGYDAAMTRVERLLFGDGRAWACSRATGRTLDVGAGTGLNLPLYPAGVRLTAIDLSPAMLAVARARSAELGIDADLRVADAERLPFDDAAFDTVVCTLALCSVPDVDLALAEMRRVLRAGGRLVLLDHVRPTLAPLRWLLLAIQWSMNRIEPGNGEQMMRRPLVNARELGFEIEERHRAKGGAVERVSARKPD</sequence>
<dbReference type="EMBL" id="JBHSFQ010000040">
    <property type="protein sequence ID" value="MFC4565544.1"/>
    <property type="molecule type" value="Genomic_DNA"/>
</dbReference>
<name>A0ABV9E2Z1_9ACTN</name>
<dbReference type="PANTHER" id="PTHR42912">
    <property type="entry name" value="METHYLTRANSFERASE"/>
    <property type="match status" value="1"/>
</dbReference>
<comment type="caution">
    <text evidence="2">The sequence shown here is derived from an EMBL/GenBank/DDBJ whole genome shotgun (WGS) entry which is preliminary data.</text>
</comment>
<dbReference type="Proteomes" id="UP001595923">
    <property type="component" value="Unassembled WGS sequence"/>
</dbReference>
<dbReference type="SUPFAM" id="SSF53335">
    <property type="entry name" value="S-adenosyl-L-methionine-dependent methyltransferases"/>
    <property type="match status" value="1"/>
</dbReference>
<feature type="domain" description="Methyltransferase type 11" evidence="1">
    <location>
        <begin position="55"/>
        <end position="149"/>
    </location>
</feature>
<dbReference type="Pfam" id="PF08241">
    <property type="entry name" value="Methyltransf_11"/>
    <property type="match status" value="1"/>
</dbReference>
<dbReference type="EC" id="2.1.1.-" evidence="2"/>
<reference evidence="3" key="1">
    <citation type="journal article" date="2019" name="Int. J. Syst. Evol. Microbiol.">
        <title>The Global Catalogue of Microorganisms (GCM) 10K type strain sequencing project: providing services to taxonomists for standard genome sequencing and annotation.</title>
        <authorList>
            <consortium name="The Broad Institute Genomics Platform"/>
            <consortium name="The Broad Institute Genome Sequencing Center for Infectious Disease"/>
            <person name="Wu L."/>
            <person name="Ma J."/>
        </authorList>
    </citation>
    <scope>NUCLEOTIDE SEQUENCE [LARGE SCALE GENOMIC DNA]</scope>
    <source>
        <strain evidence="3">XZYJ18</strain>
    </source>
</reference>
<dbReference type="GO" id="GO:0032259">
    <property type="term" value="P:methylation"/>
    <property type="evidence" value="ECO:0007669"/>
    <property type="project" value="UniProtKB-KW"/>
</dbReference>
<dbReference type="Gene3D" id="3.40.50.150">
    <property type="entry name" value="Vaccinia Virus protein VP39"/>
    <property type="match status" value="1"/>
</dbReference>
<proteinExistence type="predicted"/>
<dbReference type="InterPro" id="IPR013216">
    <property type="entry name" value="Methyltransf_11"/>
</dbReference>
<gene>
    <name evidence="2" type="ORF">ACFO4E_27115</name>
</gene>
<dbReference type="InterPro" id="IPR029063">
    <property type="entry name" value="SAM-dependent_MTases_sf"/>
</dbReference>
<dbReference type="RefSeq" id="WP_378579612.1">
    <property type="nucleotide sequence ID" value="NZ_JBHSFQ010000040.1"/>
</dbReference>